<dbReference type="GeneID" id="34523657"/>
<dbReference type="HOGENOM" id="CLU_043324_0_0_1"/>
<keyword evidence="3" id="KW-0576">Peroxisome</keyword>
<proteinExistence type="predicted"/>
<dbReference type="GO" id="GO:0016559">
    <property type="term" value="P:peroxisome fission"/>
    <property type="evidence" value="ECO:0007669"/>
    <property type="project" value="InterPro"/>
</dbReference>
<dbReference type="InterPro" id="IPR008733">
    <property type="entry name" value="PEX11"/>
</dbReference>
<dbReference type="AlphaFoldDB" id="J7RTH3"/>
<keyword evidence="2" id="KW-0472">Membrane</keyword>
<dbReference type="OMA" id="DIFWAML"/>
<dbReference type="eggNOG" id="ENOG502R7FJ">
    <property type="taxonomic scope" value="Eukaryota"/>
</dbReference>
<evidence type="ECO:0000256" key="1">
    <source>
        <dbReference type="ARBA" id="ARBA00022593"/>
    </source>
</evidence>
<evidence type="ECO:0000256" key="2">
    <source>
        <dbReference type="ARBA" id="ARBA00023136"/>
    </source>
</evidence>
<reference evidence="6 7" key="1">
    <citation type="journal article" date="2011" name="Proc. Natl. Acad. Sci. U.S.A.">
        <title>Evolutionary erosion of yeast sex chromosomes by mating-type switching accidents.</title>
        <authorList>
            <person name="Gordon J.L."/>
            <person name="Armisen D."/>
            <person name="Proux-Wera E."/>
            <person name="Oheigeartaigh S.S."/>
            <person name="Byrne K.P."/>
            <person name="Wolfe K.H."/>
        </authorList>
    </citation>
    <scope>NUCLEOTIDE SEQUENCE [LARGE SCALE GENOMIC DNA]</scope>
    <source>
        <strain evidence="7">ATCC MYA-139 / BCRC 22969 / CBS 8797 / CCRC 22969 / KCTC 17520 / NBRC 10181 / NCYC 3082</strain>
    </source>
</reference>
<dbReference type="RefSeq" id="XP_022462268.1">
    <property type="nucleotide sequence ID" value="XM_022607686.1"/>
</dbReference>
<dbReference type="STRING" id="1071383.J7RTH3"/>
<evidence type="ECO:0000313" key="7">
    <source>
        <dbReference type="Proteomes" id="UP000006310"/>
    </source>
</evidence>
<keyword evidence="1" id="KW-0962">Peroxisome biogenesis</keyword>
<dbReference type="GO" id="GO:0005778">
    <property type="term" value="C:peroxisomal membrane"/>
    <property type="evidence" value="ECO:0007669"/>
    <property type="project" value="UniProtKB-SubCell"/>
</dbReference>
<keyword evidence="7" id="KW-1185">Reference proteome</keyword>
<dbReference type="OrthoDB" id="411017at2759"/>
<dbReference type="Pfam" id="PF05648">
    <property type="entry name" value="PEX11"/>
    <property type="match status" value="1"/>
</dbReference>
<evidence type="ECO:0000313" key="6">
    <source>
        <dbReference type="EMBL" id="CCK68022.1"/>
    </source>
</evidence>
<evidence type="ECO:0000256" key="5">
    <source>
        <dbReference type="SAM" id="MobiDB-lite"/>
    </source>
</evidence>
<dbReference type="KEGG" id="kng:KNAG_0A03380"/>
<comment type="subcellular location">
    <subcellularLocation>
        <location evidence="4">Peroxisome membrane</location>
    </subcellularLocation>
</comment>
<feature type="region of interest" description="Disordered" evidence="5">
    <location>
        <begin position="304"/>
        <end position="326"/>
    </location>
</feature>
<name>J7RTH3_HUIN7</name>
<organism evidence="6 7">
    <name type="scientific">Huiozyma naganishii (strain ATCC MYA-139 / BCRC 22969 / CBS 8797 / KCTC 17520 / NBRC 10181 / NCYC 3082 / Yp74L-3)</name>
    <name type="common">Yeast</name>
    <name type="synonym">Kazachstania naganishii</name>
    <dbReference type="NCBI Taxonomy" id="1071383"/>
    <lineage>
        <taxon>Eukaryota</taxon>
        <taxon>Fungi</taxon>
        <taxon>Dikarya</taxon>
        <taxon>Ascomycota</taxon>
        <taxon>Saccharomycotina</taxon>
        <taxon>Saccharomycetes</taxon>
        <taxon>Saccharomycetales</taxon>
        <taxon>Saccharomycetaceae</taxon>
        <taxon>Huiozyma</taxon>
    </lineage>
</organism>
<evidence type="ECO:0008006" key="8">
    <source>
        <dbReference type="Google" id="ProtNLM"/>
    </source>
</evidence>
<dbReference type="Proteomes" id="UP000006310">
    <property type="component" value="Chromosome 1"/>
</dbReference>
<evidence type="ECO:0000256" key="3">
    <source>
        <dbReference type="ARBA" id="ARBA00023140"/>
    </source>
</evidence>
<evidence type="ECO:0000256" key="4">
    <source>
        <dbReference type="ARBA" id="ARBA00046271"/>
    </source>
</evidence>
<gene>
    <name evidence="6" type="primary">KNAG0A03380</name>
    <name evidence="6" type="ordered locus">KNAG_0A03380</name>
</gene>
<sequence>MNPYDGTDHGLYLEPEIEHDNAYFSFTPSRDTTVNAFPALTDEFKSFYQKEDTTKDHAYPGNNETVQAKGTEDALKEKLRRAHPERVYVKRINILKVIVNSLNGKDKVAKILKYVFDLLNFGLTKLTQSNKLLDRIFANKTLSRFLRQPRLLMTYMSKKLVAKLSFISSQLSTYRYILRFGSSPFLLLDLIEKCKQKWKVEKAKNLDTFSTVLSFAVSYPNEKSVRELNDLYFTFCDEMMLLHKFKVWSSLTLATTLMRHEVYAWQFDIVVNLKDTISKWNGIKRRELETNIEMEILSRPGTSNPHYNESDFIPGQPSEKHRESNKNEELQILRDRLLILKEEKQTTQLDLIRLMFDCAANSTDLFNLNISSGTYSILSLFSGISGFIKLWIQAEKQLIEEQLT</sequence>
<dbReference type="EMBL" id="HE978314">
    <property type="protein sequence ID" value="CCK68022.1"/>
    <property type="molecule type" value="Genomic_DNA"/>
</dbReference>
<accession>J7RTH3</accession>
<reference evidence="7" key="2">
    <citation type="submission" date="2012-08" db="EMBL/GenBank/DDBJ databases">
        <title>Genome sequence of Kazachstania naganishii.</title>
        <authorList>
            <person name="Gordon J.L."/>
            <person name="Armisen D."/>
            <person name="Proux-Wera E."/>
            <person name="OhEigeartaigh S.S."/>
            <person name="Byrne K.P."/>
            <person name="Wolfe K.H."/>
        </authorList>
    </citation>
    <scope>NUCLEOTIDE SEQUENCE [LARGE SCALE GENOMIC DNA]</scope>
    <source>
        <strain evidence="7">ATCC MYA-139 / BCRC 22969 / CBS 8797 / CCRC 22969 / KCTC 17520 / NBRC 10181 / NCYC 3082</strain>
    </source>
</reference>
<dbReference type="PANTHER" id="PTHR12652">
    <property type="entry name" value="PEROXISOMAL BIOGENESIS FACTOR 11"/>
    <property type="match status" value="1"/>
</dbReference>
<protein>
    <recommendedName>
        <fullName evidence="8">Pex25p</fullName>
    </recommendedName>
</protein>
<dbReference type="PANTHER" id="PTHR12652:SF50">
    <property type="entry name" value="PEROXIN 11"/>
    <property type="match status" value="1"/>
</dbReference>